<organism evidence="1 2">
    <name type="scientific">Desulforamulus profundi</name>
    <dbReference type="NCBI Taxonomy" id="1383067"/>
    <lineage>
        <taxon>Bacteria</taxon>
        <taxon>Bacillati</taxon>
        <taxon>Bacillota</taxon>
        <taxon>Clostridia</taxon>
        <taxon>Eubacteriales</taxon>
        <taxon>Peptococcaceae</taxon>
        <taxon>Desulforamulus</taxon>
    </lineage>
</organism>
<accession>A0A2C6MFC1</accession>
<comment type="caution">
    <text evidence="1">The sequence shown here is derived from an EMBL/GenBank/DDBJ whole genome shotgun (WGS) entry which is preliminary data.</text>
</comment>
<dbReference type="EMBL" id="AWQQ01000042">
    <property type="protein sequence ID" value="PHJ38848.1"/>
    <property type="molecule type" value="Genomic_DNA"/>
</dbReference>
<reference evidence="1 2" key="1">
    <citation type="submission" date="2013-09" db="EMBL/GenBank/DDBJ databases">
        <title>Biodegradation of hydrocarbons in the deep terrestrial subsurface : characterization of a microbial consortium composed of two Desulfotomaculum species originating from a deep geological formation.</title>
        <authorList>
            <person name="Aullo T."/>
            <person name="Berlendis S."/>
            <person name="Lascourreges J.-F."/>
            <person name="Dessort D."/>
            <person name="Saint-Laurent S."/>
            <person name="Schraauwers B."/>
            <person name="Mas J."/>
            <person name="Magot M."/>
            <person name="Ranchou-Peyruse A."/>
        </authorList>
    </citation>
    <scope>NUCLEOTIDE SEQUENCE [LARGE SCALE GENOMIC DNA]</scope>
    <source>
        <strain evidence="1 2">Bs107</strain>
    </source>
</reference>
<name>A0A2C6MFC1_9FIRM</name>
<dbReference type="AlphaFoldDB" id="A0A2C6MFC1"/>
<gene>
    <name evidence="1" type="ORF">P378_06895</name>
</gene>
<evidence type="ECO:0000313" key="1">
    <source>
        <dbReference type="EMBL" id="PHJ38848.1"/>
    </source>
</evidence>
<keyword evidence="2" id="KW-1185">Reference proteome</keyword>
<evidence type="ECO:0000313" key="2">
    <source>
        <dbReference type="Proteomes" id="UP000222564"/>
    </source>
</evidence>
<protein>
    <submittedName>
        <fullName evidence="1">Uncharacterized protein</fullName>
    </submittedName>
</protein>
<dbReference type="Proteomes" id="UP000222564">
    <property type="component" value="Unassembled WGS sequence"/>
</dbReference>
<proteinExistence type="predicted"/>
<sequence length="79" mass="8402">MRAQPVPMLEEAVPVSLPFRLTSLLGLLKRSGVDDLGDVATGQSLLSKGNHFLGHVTTNITIYPAGQRTFVNLGVVGKT</sequence>